<keyword evidence="3" id="KW-1185">Reference proteome</keyword>
<evidence type="ECO:0000313" key="2">
    <source>
        <dbReference type="EMBL" id="THV04586.1"/>
    </source>
</evidence>
<dbReference type="AlphaFoldDB" id="A0A4V4HHY6"/>
<organism evidence="2 3">
    <name type="scientific">Dendrothele bispora (strain CBS 962.96)</name>
    <dbReference type="NCBI Taxonomy" id="1314807"/>
    <lineage>
        <taxon>Eukaryota</taxon>
        <taxon>Fungi</taxon>
        <taxon>Dikarya</taxon>
        <taxon>Basidiomycota</taxon>
        <taxon>Agaricomycotina</taxon>
        <taxon>Agaricomycetes</taxon>
        <taxon>Agaricomycetidae</taxon>
        <taxon>Agaricales</taxon>
        <taxon>Agaricales incertae sedis</taxon>
        <taxon>Dendrothele</taxon>
    </lineage>
</organism>
<name>A0A4V4HHY6_DENBC</name>
<gene>
    <name evidence="2" type="ORF">K435DRAFT_790807</name>
</gene>
<evidence type="ECO:0000256" key="1">
    <source>
        <dbReference type="SAM" id="MobiDB-lite"/>
    </source>
</evidence>
<dbReference type="Proteomes" id="UP000297245">
    <property type="component" value="Unassembled WGS sequence"/>
</dbReference>
<evidence type="ECO:0000313" key="3">
    <source>
        <dbReference type="Proteomes" id="UP000297245"/>
    </source>
</evidence>
<feature type="region of interest" description="Disordered" evidence="1">
    <location>
        <begin position="1"/>
        <end position="32"/>
    </location>
</feature>
<reference evidence="2 3" key="1">
    <citation type="journal article" date="2019" name="Nat. Ecol. Evol.">
        <title>Megaphylogeny resolves global patterns of mushroom evolution.</title>
        <authorList>
            <person name="Varga T."/>
            <person name="Krizsan K."/>
            <person name="Foldi C."/>
            <person name="Dima B."/>
            <person name="Sanchez-Garcia M."/>
            <person name="Sanchez-Ramirez S."/>
            <person name="Szollosi G.J."/>
            <person name="Szarkandi J.G."/>
            <person name="Papp V."/>
            <person name="Albert L."/>
            <person name="Andreopoulos W."/>
            <person name="Angelini C."/>
            <person name="Antonin V."/>
            <person name="Barry K.W."/>
            <person name="Bougher N.L."/>
            <person name="Buchanan P."/>
            <person name="Buyck B."/>
            <person name="Bense V."/>
            <person name="Catcheside P."/>
            <person name="Chovatia M."/>
            <person name="Cooper J."/>
            <person name="Damon W."/>
            <person name="Desjardin D."/>
            <person name="Finy P."/>
            <person name="Geml J."/>
            <person name="Haridas S."/>
            <person name="Hughes K."/>
            <person name="Justo A."/>
            <person name="Karasinski D."/>
            <person name="Kautmanova I."/>
            <person name="Kiss B."/>
            <person name="Kocsube S."/>
            <person name="Kotiranta H."/>
            <person name="LaButti K.M."/>
            <person name="Lechner B.E."/>
            <person name="Liimatainen K."/>
            <person name="Lipzen A."/>
            <person name="Lukacs Z."/>
            <person name="Mihaltcheva S."/>
            <person name="Morgado L.N."/>
            <person name="Niskanen T."/>
            <person name="Noordeloos M.E."/>
            <person name="Ohm R.A."/>
            <person name="Ortiz-Santana B."/>
            <person name="Ovrebo C."/>
            <person name="Racz N."/>
            <person name="Riley R."/>
            <person name="Savchenko A."/>
            <person name="Shiryaev A."/>
            <person name="Soop K."/>
            <person name="Spirin V."/>
            <person name="Szebenyi C."/>
            <person name="Tomsovsky M."/>
            <person name="Tulloss R.E."/>
            <person name="Uehling J."/>
            <person name="Grigoriev I.V."/>
            <person name="Vagvolgyi C."/>
            <person name="Papp T."/>
            <person name="Martin F.M."/>
            <person name="Miettinen O."/>
            <person name="Hibbett D.S."/>
            <person name="Nagy L.G."/>
        </authorList>
    </citation>
    <scope>NUCLEOTIDE SEQUENCE [LARGE SCALE GENOMIC DNA]</scope>
    <source>
        <strain evidence="2 3">CBS 962.96</strain>
    </source>
</reference>
<dbReference type="EMBL" id="ML179054">
    <property type="protein sequence ID" value="THV04586.1"/>
    <property type="molecule type" value="Genomic_DNA"/>
</dbReference>
<accession>A0A4V4HHY6</accession>
<feature type="compositionally biased region" description="Polar residues" evidence="1">
    <location>
        <begin position="17"/>
        <end position="27"/>
    </location>
</feature>
<protein>
    <submittedName>
        <fullName evidence="2">Uncharacterized protein</fullName>
    </submittedName>
</protein>
<proteinExistence type="predicted"/>
<sequence>MTVKKDLTKVSARLRRSSTQSVGSSGNPLDYHPRMRIGLKTTQHPSGCHPNPTQSDPGGHHLWLHTAMINCQKPEVQRYTPGCIPGLEYRREMSAANLPVPTARFLQLVVLVKGFRTPINLRRWRLEKEVEVTRKKRRVQSLMLKKNKGQNAKSMVMKGLGMQQL</sequence>